<dbReference type="AlphaFoldDB" id="A0AAE2BU27"/>
<dbReference type="CDD" id="cd01650">
    <property type="entry name" value="RT_nLTR_like"/>
    <property type="match status" value="1"/>
</dbReference>
<evidence type="ECO:0000313" key="2">
    <source>
        <dbReference type="EMBL" id="KAK4397817.1"/>
    </source>
</evidence>
<dbReference type="EMBL" id="JACGWL010000007">
    <property type="protein sequence ID" value="KAK4397817.1"/>
    <property type="molecule type" value="Genomic_DNA"/>
</dbReference>
<keyword evidence="3" id="KW-1185">Reference proteome</keyword>
<dbReference type="PANTHER" id="PTHR46890">
    <property type="entry name" value="NON-LTR RETROLELEMENT REVERSE TRANSCRIPTASE-LIKE PROTEIN-RELATED"/>
    <property type="match status" value="1"/>
</dbReference>
<dbReference type="InterPro" id="IPR000477">
    <property type="entry name" value="RT_dom"/>
</dbReference>
<name>A0AAE2BU27_9LAMI</name>
<dbReference type="PANTHER" id="PTHR46890:SF48">
    <property type="entry name" value="RNA-DIRECTED DNA POLYMERASE"/>
    <property type="match status" value="1"/>
</dbReference>
<feature type="domain" description="Reverse transcriptase" evidence="1">
    <location>
        <begin position="385"/>
        <end position="487"/>
    </location>
</feature>
<dbReference type="InterPro" id="IPR036691">
    <property type="entry name" value="Endo/exonu/phosph_ase_sf"/>
</dbReference>
<dbReference type="InterPro" id="IPR052343">
    <property type="entry name" value="Retrotransposon-Effector_Assoc"/>
</dbReference>
<accession>A0AAE2BU27</accession>
<protein>
    <recommendedName>
        <fullName evidence="1">Reverse transcriptase domain-containing protein</fullName>
    </recommendedName>
</protein>
<gene>
    <name evidence="2" type="ORF">Sango_1257200</name>
</gene>
<organism evidence="2 3">
    <name type="scientific">Sesamum angolense</name>
    <dbReference type="NCBI Taxonomy" id="2727404"/>
    <lineage>
        <taxon>Eukaryota</taxon>
        <taxon>Viridiplantae</taxon>
        <taxon>Streptophyta</taxon>
        <taxon>Embryophyta</taxon>
        <taxon>Tracheophyta</taxon>
        <taxon>Spermatophyta</taxon>
        <taxon>Magnoliopsida</taxon>
        <taxon>eudicotyledons</taxon>
        <taxon>Gunneridae</taxon>
        <taxon>Pentapetalae</taxon>
        <taxon>asterids</taxon>
        <taxon>lamiids</taxon>
        <taxon>Lamiales</taxon>
        <taxon>Pedaliaceae</taxon>
        <taxon>Sesamum</taxon>
    </lineage>
</organism>
<evidence type="ECO:0000259" key="1">
    <source>
        <dbReference type="Pfam" id="PF00078"/>
    </source>
</evidence>
<dbReference type="Proteomes" id="UP001289374">
    <property type="component" value="Unassembled WGS sequence"/>
</dbReference>
<reference evidence="2" key="1">
    <citation type="submission" date="2020-06" db="EMBL/GenBank/DDBJ databases">
        <authorList>
            <person name="Li T."/>
            <person name="Hu X."/>
            <person name="Zhang T."/>
            <person name="Song X."/>
            <person name="Zhang H."/>
            <person name="Dai N."/>
            <person name="Sheng W."/>
            <person name="Hou X."/>
            <person name="Wei L."/>
        </authorList>
    </citation>
    <scope>NUCLEOTIDE SEQUENCE</scope>
    <source>
        <strain evidence="2">K16</strain>
        <tissue evidence="2">Leaf</tissue>
    </source>
</reference>
<dbReference type="Pfam" id="PF00078">
    <property type="entry name" value="RVT_1"/>
    <property type="match status" value="1"/>
</dbReference>
<evidence type="ECO:0000313" key="3">
    <source>
        <dbReference type="Proteomes" id="UP001289374"/>
    </source>
</evidence>
<comment type="caution">
    <text evidence="2">The sequence shown here is derived from an EMBL/GenBank/DDBJ whole genome shotgun (WGS) entry which is preliminary data.</text>
</comment>
<reference evidence="2" key="2">
    <citation type="journal article" date="2024" name="Plant">
        <title>Genomic evolution and insights into agronomic trait innovations of Sesamum species.</title>
        <authorList>
            <person name="Miao H."/>
            <person name="Wang L."/>
            <person name="Qu L."/>
            <person name="Liu H."/>
            <person name="Sun Y."/>
            <person name="Le M."/>
            <person name="Wang Q."/>
            <person name="Wei S."/>
            <person name="Zheng Y."/>
            <person name="Lin W."/>
            <person name="Duan Y."/>
            <person name="Cao H."/>
            <person name="Xiong S."/>
            <person name="Wang X."/>
            <person name="Wei L."/>
            <person name="Li C."/>
            <person name="Ma Q."/>
            <person name="Ju M."/>
            <person name="Zhao R."/>
            <person name="Li G."/>
            <person name="Mu C."/>
            <person name="Tian Q."/>
            <person name="Mei H."/>
            <person name="Zhang T."/>
            <person name="Gao T."/>
            <person name="Zhang H."/>
        </authorList>
    </citation>
    <scope>NUCLEOTIDE SEQUENCE</scope>
    <source>
        <strain evidence="2">K16</strain>
    </source>
</reference>
<proteinExistence type="predicted"/>
<sequence length="561" mass="62820">MEVPVWIKLRHLPIEYWTDEGLSIVASGIGKPLYPNAITKLCTRLDFARVCVMLHIDSKLPKHIVIMVPMDDVTTCPAKRVTPKAPVEVYVKRAVPNSEPLTSSIVPMKESSTVGAVATIPEPRLEKVVEMEASGSQPENTLPIPSRENDGVKVLHWILNDERWSLEYPWPEPMRSSGLSTHWNWFTDYVGPGNCNWRYHISVFVTVIYGTNDIGTRRDLWHSIGNLLPFIGDEPWLVMGDFNTMLDMSEVCGQSGDICVAIEDFNQFLIDIALINLPIQGGRMRPIRVSHHVLPTTPPWCYVESTKLMAQVTKEEIKTAFFDIAEDKSPGPDGYSAGFFKAAWPIIGDQVTQAILDFVLTGKPLKQIHGTLLSLIPKVRVPDTVTDFWPISCCNVLCNAITEIIVHLLSPILERLISPSQNAFIPGRSINDNVLLTEELFSGYNQQRLPPWCALKVDLQKAYNTVEWGFLLATLQLFGFPQLLIRWVDERVTMMTFSVCLNGSIHGFFPGARDDLVIFCNADEASVLVFKCGFQEFANLSGLQANPAKSQLILSKFSHGN</sequence>
<dbReference type="SUPFAM" id="SSF56219">
    <property type="entry name" value="DNase I-like"/>
    <property type="match status" value="1"/>
</dbReference>